<dbReference type="AlphaFoldDB" id="A0A9N9MZ01"/>
<dbReference type="PANTHER" id="PTHR37162">
    <property type="entry name" value="HAT FAMILY DIMERISATION DOMAINCONTAINING PROTEIN-RELATED"/>
    <property type="match status" value="1"/>
</dbReference>
<keyword evidence="3" id="KW-1185">Reference proteome</keyword>
<dbReference type="PANTHER" id="PTHR37162:SF1">
    <property type="entry name" value="BED-TYPE DOMAIN-CONTAINING PROTEIN"/>
    <property type="match status" value="1"/>
</dbReference>
<feature type="region of interest" description="Disordered" evidence="1">
    <location>
        <begin position="73"/>
        <end position="99"/>
    </location>
</feature>
<feature type="region of interest" description="Disordered" evidence="1">
    <location>
        <begin position="26"/>
        <end position="49"/>
    </location>
</feature>
<evidence type="ECO:0000256" key="1">
    <source>
        <dbReference type="SAM" id="MobiDB-lite"/>
    </source>
</evidence>
<evidence type="ECO:0000313" key="3">
    <source>
        <dbReference type="Proteomes" id="UP001152799"/>
    </source>
</evidence>
<accession>A0A9N9MZ01</accession>
<gene>
    <name evidence="2" type="ORF">CEUTPL_LOCUS13617</name>
</gene>
<dbReference type="EMBL" id="OU892285">
    <property type="protein sequence ID" value="CAG9773219.1"/>
    <property type="molecule type" value="Genomic_DNA"/>
</dbReference>
<name>A0A9N9MZ01_9CUCU</name>
<dbReference type="OrthoDB" id="6782434at2759"/>
<feature type="region of interest" description="Disordered" evidence="1">
    <location>
        <begin position="361"/>
        <end position="416"/>
    </location>
</feature>
<feature type="region of interest" description="Disordered" evidence="1">
    <location>
        <begin position="194"/>
        <end position="222"/>
    </location>
</feature>
<feature type="compositionally biased region" description="Basic and acidic residues" evidence="1">
    <location>
        <begin position="26"/>
        <end position="38"/>
    </location>
</feature>
<proteinExistence type="predicted"/>
<feature type="compositionally biased region" description="Basic and acidic residues" evidence="1">
    <location>
        <begin position="195"/>
        <end position="208"/>
    </location>
</feature>
<organism evidence="2 3">
    <name type="scientific">Ceutorhynchus assimilis</name>
    <name type="common">cabbage seed weevil</name>
    <dbReference type="NCBI Taxonomy" id="467358"/>
    <lineage>
        <taxon>Eukaryota</taxon>
        <taxon>Metazoa</taxon>
        <taxon>Ecdysozoa</taxon>
        <taxon>Arthropoda</taxon>
        <taxon>Hexapoda</taxon>
        <taxon>Insecta</taxon>
        <taxon>Pterygota</taxon>
        <taxon>Neoptera</taxon>
        <taxon>Endopterygota</taxon>
        <taxon>Coleoptera</taxon>
        <taxon>Polyphaga</taxon>
        <taxon>Cucujiformia</taxon>
        <taxon>Curculionidae</taxon>
        <taxon>Ceutorhynchinae</taxon>
        <taxon>Ceutorhynchus</taxon>
    </lineage>
</organism>
<sequence length="947" mass="107672">MKKPIDKAPTGKMLFGEDLDTRCKNTKEAKKSGSELKRKTNSFNKGSLNDKRLPAQMRKKVTWNSWKTNYRNSAMLPMRTPPRSNTTAIDRNQGDRRRRRKRFNSTKIIRGFSARPWRNTRKSEKNFREDDQLEFFTYTTAEEKNKKMVMKALDIEQTIHLFKNDNHLNIIEMIRTMMMSDRTKKIMALALGGRGKSENEFKDSDTNRTKNNSELALGGEEESANKLIESDTNGTKNNIELGGQEGSAKKFIESDTIGTKNNIELALGGQEESANKFIESDTNGTKNNIELAWEGQEESANSFIENDTNFNILTSSLDLGLSQSLKDDLDIDILDANGSISLTILGKNEENQSGIIFEPSSHNNVATVPEPGVRSSSESSTDGSEFIPEEEMNAINSDTSLESETNTEESDKNEETVIDECRTYNIRKRKKVNKRQTQKVKRNRGEKYVTSKGLEKKERQVKPHTCLIGKCPNKCRDFDEETRASLFKTFWALPYQGQRDFIASNITVREVKRRRVGNAESRKDFTRGYYLLLLNERVKVCRKFFMNTLDVTDKRADKLLRYTELHRNEIVSMSQAKKNNEISESAGKEPQPGCSYQNTDIASCSPNFDNDEDEDQLMETDNVDVDVESEAERAIDIMPTSAAKKQGPSGSKKKDKKKFVASWCQMPIFHEFAFCKVCQMDIVAHKSVLVSHSKTEKHKLNYLRGAKNTKIDDLFKGKTANDVSVKIAELKLCSMLATNDLSFLLMDTLTPLLKNVFPDSKIAQDIQLKRTKATAVCKSLGDNFLFDLYSKIKDPGSFFSIIMDETTDISVKKQCAFTVIYFDNIDNKPKTRFFDLVEPQGSSAVELFTALKESVVSKNIPFSNLVGFSSDTTNAMVGEYNSVFSHLKEELPSIVCIRCSCHMAHLATSKACLQLPRRVEDLLRNIGSHFNRSAFRRQKFEEFQHFF</sequence>
<dbReference type="Proteomes" id="UP001152799">
    <property type="component" value="Chromosome 9"/>
</dbReference>
<evidence type="ECO:0000313" key="2">
    <source>
        <dbReference type="EMBL" id="CAG9773219.1"/>
    </source>
</evidence>
<protein>
    <submittedName>
        <fullName evidence="2">Uncharacterized protein</fullName>
    </submittedName>
</protein>
<reference evidence="2" key="1">
    <citation type="submission" date="2022-01" db="EMBL/GenBank/DDBJ databases">
        <authorList>
            <person name="King R."/>
        </authorList>
    </citation>
    <scope>NUCLEOTIDE SEQUENCE</scope>
</reference>